<gene>
    <name evidence="1" type="ORF">M9H77_02558</name>
</gene>
<proteinExistence type="predicted"/>
<dbReference type="Proteomes" id="UP001060085">
    <property type="component" value="Linkage Group LG01"/>
</dbReference>
<sequence length="228" mass="26469">MESSMGEMSTKANKLSKAQDVIDRKVIHQEKKNTCTFVKEEKARKDKVKSVVSTKESQEKRKESECLTKNHESLKEEQEKEKQYEIEKSEETKEVMRLMIFEEDKREGMKESVNSISILELLNYNLWNKANHGMKAKEEGMGKELSIGFEDTSLSLSLNLFLELYASYVTLVGNVMVFHWNVKATKSTIKVLHGGGDLGKVWNENYLQLKIHIRCRIQTCHKRLESEF</sequence>
<organism evidence="1 2">
    <name type="scientific">Catharanthus roseus</name>
    <name type="common">Madagascar periwinkle</name>
    <name type="synonym">Vinca rosea</name>
    <dbReference type="NCBI Taxonomy" id="4058"/>
    <lineage>
        <taxon>Eukaryota</taxon>
        <taxon>Viridiplantae</taxon>
        <taxon>Streptophyta</taxon>
        <taxon>Embryophyta</taxon>
        <taxon>Tracheophyta</taxon>
        <taxon>Spermatophyta</taxon>
        <taxon>Magnoliopsida</taxon>
        <taxon>eudicotyledons</taxon>
        <taxon>Gunneridae</taxon>
        <taxon>Pentapetalae</taxon>
        <taxon>asterids</taxon>
        <taxon>lamiids</taxon>
        <taxon>Gentianales</taxon>
        <taxon>Apocynaceae</taxon>
        <taxon>Rauvolfioideae</taxon>
        <taxon>Vinceae</taxon>
        <taxon>Catharanthinae</taxon>
        <taxon>Catharanthus</taxon>
    </lineage>
</organism>
<dbReference type="EMBL" id="CM044701">
    <property type="protein sequence ID" value="KAI5681331.1"/>
    <property type="molecule type" value="Genomic_DNA"/>
</dbReference>
<comment type="caution">
    <text evidence="1">The sequence shown here is derived from an EMBL/GenBank/DDBJ whole genome shotgun (WGS) entry which is preliminary data.</text>
</comment>
<reference evidence="2" key="1">
    <citation type="journal article" date="2023" name="Nat. Plants">
        <title>Single-cell RNA sequencing provides a high-resolution roadmap for understanding the multicellular compartmentation of specialized metabolism.</title>
        <authorList>
            <person name="Sun S."/>
            <person name="Shen X."/>
            <person name="Li Y."/>
            <person name="Li Y."/>
            <person name="Wang S."/>
            <person name="Li R."/>
            <person name="Zhang H."/>
            <person name="Shen G."/>
            <person name="Guo B."/>
            <person name="Wei J."/>
            <person name="Xu J."/>
            <person name="St-Pierre B."/>
            <person name="Chen S."/>
            <person name="Sun C."/>
        </authorList>
    </citation>
    <scope>NUCLEOTIDE SEQUENCE [LARGE SCALE GENOMIC DNA]</scope>
</reference>
<evidence type="ECO:0000313" key="1">
    <source>
        <dbReference type="EMBL" id="KAI5681331.1"/>
    </source>
</evidence>
<accession>A0ACC0C8S8</accession>
<keyword evidence="2" id="KW-1185">Reference proteome</keyword>
<evidence type="ECO:0000313" key="2">
    <source>
        <dbReference type="Proteomes" id="UP001060085"/>
    </source>
</evidence>
<name>A0ACC0C8S8_CATRO</name>
<protein>
    <submittedName>
        <fullName evidence="1">Uncharacterized protein</fullName>
    </submittedName>
</protein>